<evidence type="ECO:0000313" key="5">
    <source>
        <dbReference type="EMBL" id="QAU45087.1"/>
    </source>
</evidence>
<evidence type="ECO:0000256" key="2">
    <source>
        <dbReference type="ARBA" id="ARBA00022630"/>
    </source>
</evidence>
<dbReference type="InterPro" id="IPR008254">
    <property type="entry name" value="Flavodoxin/NO_synth"/>
</dbReference>
<protein>
    <submittedName>
        <fullName evidence="5">Flavodoxin</fullName>
    </submittedName>
</protein>
<evidence type="ECO:0000256" key="3">
    <source>
        <dbReference type="ARBA" id="ARBA00022643"/>
    </source>
</evidence>
<dbReference type="EMBL" id="RDQZ01000003">
    <property type="protein sequence ID" value="RXH16426.1"/>
    <property type="molecule type" value="Genomic_DNA"/>
</dbReference>
<dbReference type="Pfam" id="PF12682">
    <property type="entry name" value="Flavodoxin_4"/>
    <property type="match status" value="1"/>
</dbReference>
<comment type="cofactor">
    <cofactor evidence="1">
        <name>FMN</name>
        <dbReference type="ChEBI" id="CHEBI:58210"/>
    </cofactor>
</comment>
<organism evidence="5 7">
    <name type="scientific">Bradyrhizobium guangzhouense</name>
    <dbReference type="NCBI Taxonomy" id="1325095"/>
    <lineage>
        <taxon>Bacteria</taxon>
        <taxon>Pseudomonadati</taxon>
        <taxon>Pseudomonadota</taxon>
        <taxon>Alphaproteobacteria</taxon>
        <taxon>Hyphomicrobiales</taxon>
        <taxon>Nitrobacteraceae</taxon>
        <taxon>Bradyrhizobium</taxon>
    </lineage>
</organism>
<dbReference type="Gene3D" id="3.40.50.360">
    <property type="match status" value="1"/>
</dbReference>
<dbReference type="Proteomes" id="UP000290401">
    <property type="component" value="Unassembled WGS sequence"/>
</dbReference>
<keyword evidence="8" id="KW-1185">Reference proteome</keyword>
<reference evidence="6 8" key="2">
    <citation type="submission" date="2018-10" db="EMBL/GenBank/DDBJ databases">
        <title>Bradyrhizobium sp. nov., effective nodules isolated from peanut in China.</title>
        <authorList>
            <person name="Li Y."/>
        </authorList>
    </citation>
    <scope>NUCLEOTIDE SEQUENCE [LARGE SCALE GENOMIC DNA]</scope>
    <source>
        <strain evidence="6 8">CCBAU 53426</strain>
    </source>
</reference>
<dbReference type="AlphaFoldDB" id="A0AAE6C739"/>
<dbReference type="Proteomes" id="UP000288972">
    <property type="component" value="Chromosome"/>
</dbReference>
<proteinExistence type="predicted"/>
<sequence>MADARILVVYYSRTGTTRKVAKSLAAALRCDSEEVVETSSRSGMFGYLRSVIDARRQVPSRIAAGARDPSLYDLIVIGTPVWAWSLSSPVRTYLSANKPRLPAVAFFCTLGGAGSDRAFGQMQEVVGKRPVGCLSITARDVASEAYAPQLATFVESLQRTLAEDGGTATSAALVGSS</sequence>
<dbReference type="RefSeq" id="WP_128949864.1">
    <property type="nucleotide sequence ID" value="NZ_CP030053.1"/>
</dbReference>
<reference evidence="5 7" key="1">
    <citation type="submission" date="2018-06" db="EMBL/GenBank/DDBJ databases">
        <title>Comparative genomics of rhizobia nodulating Arachis hypogaea in China.</title>
        <authorList>
            <person name="Li Y."/>
        </authorList>
    </citation>
    <scope>NUCLEOTIDE SEQUENCE [LARGE SCALE GENOMIC DNA]</scope>
    <source>
        <strain evidence="5 7">CCBAU 51670</strain>
    </source>
</reference>
<evidence type="ECO:0000256" key="1">
    <source>
        <dbReference type="ARBA" id="ARBA00001917"/>
    </source>
</evidence>
<dbReference type="GO" id="GO:0010181">
    <property type="term" value="F:FMN binding"/>
    <property type="evidence" value="ECO:0007669"/>
    <property type="project" value="InterPro"/>
</dbReference>
<dbReference type="InterPro" id="IPR029039">
    <property type="entry name" value="Flavoprotein-like_sf"/>
</dbReference>
<dbReference type="PROSITE" id="PS50902">
    <property type="entry name" value="FLAVODOXIN_LIKE"/>
    <property type="match status" value="1"/>
</dbReference>
<dbReference type="SUPFAM" id="SSF52218">
    <property type="entry name" value="Flavoproteins"/>
    <property type="match status" value="1"/>
</dbReference>
<dbReference type="PROSITE" id="PS00201">
    <property type="entry name" value="FLAVODOXIN"/>
    <property type="match status" value="1"/>
</dbReference>
<evidence type="ECO:0000313" key="6">
    <source>
        <dbReference type="EMBL" id="RXH16426.1"/>
    </source>
</evidence>
<dbReference type="KEGG" id="bgz:XH91_06800"/>
<dbReference type="GO" id="GO:0009055">
    <property type="term" value="F:electron transfer activity"/>
    <property type="evidence" value="ECO:0007669"/>
    <property type="project" value="InterPro"/>
</dbReference>
<feature type="domain" description="Flavodoxin-like" evidence="4">
    <location>
        <begin position="6"/>
        <end position="177"/>
    </location>
</feature>
<keyword evidence="2" id="KW-0285">Flavoprotein</keyword>
<dbReference type="PANTHER" id="PTHR39201">
    <property type="entry name" value="EXPORTED PROTEIN-RELATED"/>
    <property type="match status" value="1"/>
</dbReference>
<accession>A0AAE6C739</accession>
<keyword evidence="3" id="KW-0288">FMN</keyword>
<gene>
    <name evidence="6" type="ORF">EAS56_05335</name>
    <name evidence="5" type="ORF">XH91_06800</name>
</gene>
<dbReference type="InterPro" id="IPR001226">
    <property type="entry name" value="Flavodoxin_CS"/>
</dbReference>
<name>A0AAE6C739_9BRAD</name>
<evidence type="ECO:0000313" key="7">
    <source>
        <dbReference type="Proteomes" id="UP000288972"/>
    </source>
</evidence>
<evidence type="ECO:0000313" key="8">
    <source>
        <dbReference type="Proteomes" id="UP000290401"/>
    </source>
</evidence>
<evidence type="ECO:0000259" key="4">
    <source>
        <dbReference type="PROSITE" id="PS50902"/>
    </source>
</evidence>
<dbReference type="PANTHER" id="PTHR39201:SF1">
    <property type="entry name" value="FLAVODOXIN-LIKE DOMAIN-CONTAINING PROTEIN"/>
    <property type="match status" value="1"/>
</dbReference>
<dbReference type="EMBL" id="CP030053">
    <property type="protein sequence ID" value="QAU45087.1"/>
    <property type="molecule type" value="Genomic_DNA"/>
</dbReference>